<dbReference type="EMBL" id="BOPC01000054">
    <property type="protein sequence ID" value="GIJ28773.1"/>
    <property type="molecule type" value="Genomic_DNA"/>
</dbReference>
<dbReference type="PANTHER" id="PTHR40279">
    <property type="entry name" value="PQQC-LIKE PROTEIN"/>
    <property type="match status" value="1"/>
</dbReference>
<dbReference type="PANTHER" id="PTHR40279:SF3">
    <property type="entry name" value="4-AMINOBENZOATE SYNTHASE"/>
    <property type="match status" value="1"/>
</dbReference>
<dbReference type="SUPFAM" id="SSF48613">
    <property type="entry name" value="Heme oxygenase-like"/>
    <property type="match status" value="1"/>
</dbReference>
<dbReference type="Pfam" id="PF14518">
    <property type="entry name" value="Haem_oxygenas_2"/>
    <property type="match status" value="1"/>
</dbReference>
<gene>
    <name evidence="2" type="ORF">Vqi01_39350</name>
</gene>
<reference evidence="2 3" key="1">
    <citation type="submission" date="2021-01" db="EMBL/GenBank/DDBJ databases">
        <title>Whole genome shotgun sequence of Verrucosispora qiuiae NBRC 106684.</title>
        <authorList>
            <person name="Komaki H."/>
            <person name="Tamura T."/>
        </authorList>
    </citation>
    <scope>NUCLEOTIDE SEQUENCE [LARGE SCALE GENOMIC DNA]</scope>
    <source>
        <strain evidence="2 3">NBRC 106684</strain>
    </source>
</reference>
<organism evidence="2 3">
    <name type="scientific">Micromonospora qiuiae</name>
    <dbReference type="NCBI Taxonomy" id="502268"/>
    <lineage>
        <taxon>Bacteria</taxon>
        <taxon>Bacillati</taxon>
        <taxon>Actinomycetota</taxon>
        <taxon>Actinomycetes</taxon>
        <taxon>Micromonosporales</taxon>
        <taxon>Micromonosporaceae</taxon>
        <taxon>Micromonospora</taxon>
    </lineage>
</organism>
<dbReference type="InterPro" id="IPR016084">
    <property type="entry name" value="Haem_Oase-like_multi-hlx"/>
</dbReference>
<comment type="caution">
    <text evidence="2">The sequence shown here is derived from an EMBL/GenBank/DDBJ whole genome shotgun (WGS) entry which is preliminary data.</text>
</comment>
<keyword evidence="3" id="KW-1185">Reference proteome</keyword>
<evidence type="ECO:0000256" key="1">
    <source>
        <dbReference type="ARBA" id="ARBA00023002"/>
    </source>
</evidence>
<dbReference type="Gene3D" id="1.20.910.10">
    <property type="entry name" value="Heme oxygenase-like"/>
    <property type="match status" value="1"/>
</dbReference>
<evidence type="ECO:0000313" key="3">
    <source>
        <dbReference type="Proteomes" id="UP000653076"/>
    </source>
</evidence>
<sequence length="258" mass="29082">MQTTGTEFHSSVALPRVQELAESVYRHPALNNAFYELWRSEELPAEQVEIVARNFYAQVAPTADRIALVFLRMAPEDVEARAETIENLNDELGLGDPGKVHTVLLKNFFSALLSHLHGRTVTFDEIDSTVLPATQRLIEEGARLFGNERVQVGCGALLAQEWHAYSQLVYLYEGARNYMHRFSGLEEFHEHCEYFYLHIGAAEKEHKLHSVSTAASLCRTPEELEALTHGFTAYLDLLADFWQELHDALRVPATAGVA</sequence>
<proteinExistence type="predicted"/>
<keyword evidence="1" id="KW-0560">Oxidoreductase</keyword>
<evidence type="ECO:0008006" key="4">
    <source>
        <dbReference type="Google" id="ProtNLM"/>
    </source>
</evidence>
<protein>
    <recommendedName>
        <fullName evidence="4">DUF3865 domain-containing protein</fullName>
    </recommendedName>
</protein>
<evidence type="ECO:0000313" key="2">
    <source>
        <dbReference type="EMBL" id="GIJ28773.1"/>
    </source>
</evidence>
<dbReference type="RefSeq" id="WP_204036279.1">
    <property type="nucleotide sequence ID" value="NZ_BOPC01000054.1"/>
</dbReference>
<name>A0ABQ4JF24_9ACTN</name>
<accession>A0ABQ4JF24</accession>
<dbReference type="InterPro" id="IPR039068">
    <property type="entry name" value="PqqC-like"/>
</dbReference>
<dbReference type="Proteomes" id="UP000653076">
    <property type="component" value="Unassembled WGS sequence"/>
</dbReference>